<gene>
    <name evidence="2" type="ORF">BGZ70_008422</name>
</gene>
<evidence type="ECO:0000313" key="2">
    <source>
        <dbReference type="EMBL" id="KAF9960998.1"/>
    </source>
</evidence>
<feature type="compositionally biased region" description="Acidic residues" evidence="1">
    <location>
        <begin position="123"/>
        <end position="132"/>
    </location>
</feature>
<name>A0A9P6M1L3_MORAP</name>
<feature type="region of interest" description="Disordered" evidence="1">
    <location>
        <begin position="573"/>
        <end position="670"/>
    </location>
</feature>
<feature type="compositionally biased region" description="Basic and acidic residues" evidence="1">
    <location>
        <begin position="595"/>
        <end position="608"/>
    </location>
</feature>
<dbReference type="Proteomes" id="UP000738359">
    <property type="component" value="Unassembled WGS sequence"/>
</dbReference>
<reference evidence="2" key="1">
    <citation type="journal article" date="2020" name="Fungal Divers.">
        <title>Resolving the Mortierellaceae phylogeny through synthesis of multi-gene phylogenetics and phylogenomics.</title>
        <authorList>
            <person name="Vandepol N."/>
            <person name="Liber J."/>
            <person name="Desiro A."/>
            <person name="Na H."/>
            <person name="Kennedy M."/>
            <person name="Barry K."/>
            <person name="Grigoriev I.V."/>
            <person name="Miller A.N."/>
            <person name="O'Donnell K."/>
            <person name="Stajich J.E."/>
            <person name="Bonito G."/>
        </authorList>
    </citation>
    <scope>NUCLEOTIDE SEQUENCE</scope>
    <source>
        <strain evidence="2">CK1249</strain>
    </source>
</reference>
<feature type="region of interest" description="Disordered" evidence="1">
    <location>
        <begin position="114"/>
        <end position="154"/>
    </location>
</feature>
<dbReference type="AlphaFoldDB" id="A0A9P6M1L3"/>
<feature type="region of interest" description="Disordered" evidence="1">
    <location>
        <begin position="299"/>
        <end position="509"/>
    </location>
</feature>
<feature type="compositionally biased region" description="Polar residues" evidence="1">
    <location>
        <begin position="329"/>
        <end position="341"/>
    </location>
</feature>
<protein>
    <submittedName>
        <fullName evidence="2">Uncharacterized protein</fullName>
    </submittedName>
</protein>
<feature type="compositionally biased region" description="Low complexity" evidence="1">
    <location>
        <begin position="299"/>
        <end position="310"/>
    </location>
</feature>
<evidence type="ECO:0000313" key="3">
    <source>
        <dbReference type="Proteomes" id="UP000738359"/>
    </source>
</evidence>
<feature type="compositionally biased region" description="Polar residues" evidence="1">
    <location>
        <begin position="477"/>
        <end position="495"/>
    </location>
</feature>
<proteinExistence type="predicted"/>
<dbReference type="EMBL" id="JAAAHY010000601">
    <property type="protein sequence ID" value="KAF9960998.1"/>
    <property type="molecule type" value="Genomic_DNA"/>
</dbReference>
<accession>A0A9P6M1L3</accession>
<feature type="region of interest" description="Disordered" evidence="1">
    <location>
        <begin position="187"/>
        <end position="235"/>
    </location>
</feature>
<comment type="caution">
    <text evidence="2">The sequence shown here is derived from an EMBL/GenBank/DDBJ whole genome shotgun (WGS) entry which is preliminary data.</text>
</comment>
<feature type="compositionally biased region" description="Basic residues" evidence="1">
    <location>
        <begin position="499"/>
        <end position="509"/>
    </location>
</feature>
<feature type="compositionally biased region" description="Polar residues" evidence="1">
    <location>
        <begin position="456"/>
        <end position="465"/>
    </location>
</feature>
<dbReference type="OrthoDB" id="2448002at2759"/>
<feature type="compositionally biased region" description="Low complexity" evidence="1">
    <location>
        <begin position="213"/>
        <end position="228"/>
    </location>
</feature>
<keyword evidence="3" id="KW-1185">Reference proteome</keyword>
<feature type="compositionally biased region" description="Basic and acidic residues" evidence="1">
    <location>
        <begin position="444"/>
        <end position="453"/>
    </location>
</feature>
<feature type="compositionally biased region" description="Polar residues" evidence="1">
    <location>
        <begin position="432"/>
        <end position="443"/>
    </location>
</feature>
<organism evidence="2 3">
    <name type="scientific">Mortierella alpina</name>
    <name type="common">Oleaginous fungus</name>
    <name type="synonym">Mortierella renispora</name>
    <dbReference type="NCBI Taxonomy" id="64518"/>
    <lineage>
        <taxon>Eukaryota</taxon>
        <taxon>Fungi</taxon>
        <taxon>Fungi incertae sedis</taxon>
        <taxon>Mucoromycota</taxon>
        <taxon>Mortierellomycotina</taxon>
        <taxon>Mortierellomycetes</taxon>
        <taxon>Mortierellales</taxon>
        <taxon>Mortierellaceae</taxon>
        <taxon>Mortierella</taxon>
    </lineage>
</organism>
<feature type="compositionally biased region" description="Basic and acidic residues" evidence="1">
    <location>
        <begin position="657"/>
        <end position="670"/>
    </location>
</feature>
<sequence>MFTSSMFFGGLGALSREIEALHHGVLAEQSKTCASVVPPVTVAVAAETTLGARVTAHEGVAISRAETSGSPEAHPSVGSVMVMVPRRMNNQVSGTAAGEGPLKLYRVTIEEVSSGDWKNKDEANEEEQEEGVELAIPTVSTTTKKRTTTTTTTTTQSVMLPAGMVETLLRGIAGGAATVSASAGPVRVEGQVESTGSQSQQHQIQDQHRPTQEELPQQQQQRQEQQHQQQHEDCGRQGTVEPMTQFLNPAEAAASSEATHATVTDAATDTTAGMRSAPMRGSHDNSSVPVLVSKVKELSPSVSWSSPTASGGDPNPRVAASGGDKPVQVVTQKSNVGLNHSQKTEEGPERDLKPWWQRRRDAQSAPHHRSHEDQSLRRGKGSNSSDGDDDGDGDGLSADRIRRRSWPPRRYALRNGETVTQSTVIGPDGTVKSRTVIVTTTTKAKQDTEKRPVETSVRSGDIQQHQPRESAPHQELLQDSTSSQHLPTAELQPQEQQHRSKLRERWARRHHRQQAYEDLWNQKEGSDEKDERHFLWERRRQQRERLRELREAEAQQREATAAAYGFNVHHQTLNNNTSGNSSHGGGEENAGLRPVSKDLHRHDQYHPEHRPRRSWRVRDQNGGVATVAVTEGDEEGRVAGGRTSEPRRTWPPKGYLRRQELERDEPRHNV</sequence>
<feature type="compositionally biased region" description="Basic and acidic residues" evidence="1">
    <location>
        <begin position="342"/>
        <end position="362"/>
    </location>
</feature>
<evidence type="ECO:0000256" key="1">
    <source>
        <dbReference type="SAM" id="MobiDB-lite"/>
    </source>
</evidence>